<evidence type="ECO:0000256" key="1">
    <source>
        <dbReference type="SAM" id="MobiDB-lite"/>
    </source>
</evidence>
<comment type="caution">
    <text evidence="2">The sequence shown here is derived from an EMBL/GenBank/DDBJ whole genome shotgun (WGS) entry which is preliminary data.</text>
</comment>
<gene>
    <name evidence="2" type="ORF">Aglo03_58850</name>
</gene>
<keyword evidence="3" id="KW-1185">Reference proteome</keyword>
<name>A0A9W6QUX8_9PSEU</name>
<evidence type="ECO:0000313" key="3">
    <source>
        <dbReference type="Proteomes" id="UP001165042"/>
    </source>
</evidence>
<protein>
    <submittedName>
        <fullName evidence="2">Uncharacterized protein</fullName>
    </submittedName>
</protein>
<feature type="region of interest" description="Disordered" evidence="1">
    <location>
        <begin position="1"/>
        <end position="39"/>
    </location>
</feature>
<dbReference type="EMBL" id="BSSD01000011">
    <property type="protein sequence ID" value="GLW95069.1"/>
    <property type="molecule type" value="Genomic_DNA"/>
</dbReference>
<dbReference type="RefSeq" id="WP_285612948.1">
    <property type="nucleotide sequence ID" value="NZ_BSSD01000011.1"/>
</dbReference>
<sequence length="104" mass="11033">MPPDPPEPPDRTGAPCPHHCGPDGVIRWHQPRPDGRGGTELAQMELPCPAGHAGTWRHPAAERDLVVESPIPTRLPGATDAANQLPPGLAALLTDIHRRAGTTE</sequence>
<dbReference type="AlphaFoldDB" id="A0A9W6QUX8"/>
<accession>A0A9W6QUX8</accession>
<organism evidence="2 3">
    <name type="scientific">Actinokineospora globicatena</name>
    <dbReference type="NCBI Taxonomy" id="103729"/>
    <lineage>
        <taxon>Bacteria</taxon>
        <taxon>Bacillati</taxon>
        <taxon>Actinomycetota</taxon>
        <taxon>Actinomycetes</taxon>
        <taxon>Pseudonocardiales</taxon>
        <taxon>Pseudonocardiaceae</taxon>
        <taxon>Actinokineospora</taxon>
    </lineage>
</organism>
<proteinExistence type="predicted"/>
<evidence type="ECO:0000313" key="2">
    <source>
        <dbReference type="EMBL" id="GLW95069.1"/>
    </source>
</evidence>
<dbReference type="Proteomes" id="UP001165042">
    <property type="component" value="Unassembled WGS sequence"/>
</dbReference>
<reference evidence="2" key="1">
    <citation type="submission" date="2023-02" db="EMBL/GenBank/DDBJ databases">
        <title>Actinokineospora globicatena NBRC 15670.</title>
        <authorList>
            <person name="Ichikawa N."/>
            <person name="Sato H."/>
            <person name="Tonouchi N."/>
        </authorList>
    </citation>
    <scope>NUCLEOTIDE SEQUENCE</scope>
    <source>
        <strain evidence="2">NBRC 15670</strain>
    </source>
</reference>